<dbReference type="PANTHER" id="PTHR47966">
    <property type="entry name" value="BETA-SITE APP-CLEAVING ENZYME, ISOFORM A-RELATED"/>
    <property type="match status" value="1"/>
</dbReference>
<evidence type="ECO:0000256" key="6">
    <source>
        <dbReference type="PIRSR" id="PIRSR601461-2"/>
    </source>
</evidence>
<evidence type="ECO:0000256" key="5">
    <source>
        <dbReference type="PIRSR" id="PIRSR601461-1"/>
    </source>
</evidence>
<evidence type="ECO:0000256" key="3">
    <source>
        <dbReference type="ARBA" id="ARBA00022750"/>
    </source>
</evidence>
<dbReference type="SUPFAM" id="SSF50630">
    <property type="entry name" value="Acid proteases"/>
    <property type="match status" value="1"/>
</dbReference>
<keyword evidence="10" id="KW-1185">Reference proteome</keyword>
<dbReference type="Pfam" id="PF00026">
    <property type="entry name" value="Asp"/>
    <property type="match status" value="1"/>
</dbReference>
<feature type="disulfide bond" evidence="6">
    <location>
        <begin position="252"/>
        <end position="257"/>
    </location>
</feature>
<evidence type="ECO:0000256" key="2">
    <source>
        <dbReference type="ARBA" id="ARBA00022670"/>
    </source>
</evidence>
<evidence type="ECO:0000256" key="1">
    <source>
        <dbReference type="ARBA" id="ARBA00007447"/>
    </source>
</evidence>
<keyword evidence="7" id="KW-0732">Signal</keyword>
<feature type="chain" id="PRO_5043741775" description="Peptidase A1 domain-containing protein" evidence="7">
    <location>
        <begin position="23"/>
        <end position="533"/>
    </location>
</feature>
<dbReference type="GO" id="GO:0006508">
    <property type="term" value="P:proteolysis"/>
    <property type="evidence" value="ECO:0007669"/>
    <property type="project" value="UniProtKB-KW"/>
</dbReference>
<organism evidence="9 10">
    <name type="scientific">Rhodotorula paludigena</name>
    <dbReference type="NCBI Taxonomy" id="86838"/>
    <lineage>
        <taxon>Eukaryota</taxon>
        <taxon>Fungi</taxon>
        <taxon>Dikarya</taxon>
        <taxon>Basidiomycota</taxon>
        <taxon>Pucciniomycotina</taxon>
        <taxon>Microbotryomycetes</taxon>
        <taxon>Sporidiobolales</taxon>
        <taxon>Sporidiobolaceae</taxon>
        <taxon>Rhodotorula</taxon>
    </lineage>
</organism>
<keyword evidence="3" id="KW-0064">Aspartyl protease</keyword>
<sequence length="533" mass="55459">MRSALSLSITSALLFTAPFASAVPTRSPRDVVELASPVSPASPEETTTGGHKIALHRRGSAEIQKEDGTVDFNKAHAHLARARAKYVRGLKNFELNTGEAHFLAPSMVDPSLLPGAKDGNNLARRGAWGAGDDASLDWEGDRVSAEKRDKIFGAAGSGRLHGVPPQKPAPVANRRALAKRAVKNPKYVWNPKAHPSTTSSAAPAVKTAGVGLDSHNGGTLYTGSLSIGTPAKSFVIDFDTGSADLWVPSSTCNSAACNTHSKYDPSASTTAAEVAGKSLSLTYGDGSSTRGNVYTDTVTIAGLTATGQTLGAATYLTSDFQDDPYDGLMGMAYASMSTLGANPLFQTLAAQGKVARNQFSFLLADSGSELFLGGMNAAHYQAGSTVVYPVTSKSYWLLGTQANVAGSPVSSTGTFNSIIDTGTSVIVAPTQSAAAFWDSVPNSGVYGSGYYTYECANPPDVSFSFGPQFGEQWALSSESLNLGRVSAGSDRCVGAIVGADIGINAWILGASFLENVYSTYDFDTNSVSFSDLA</sequence>
<dbReference type="PRINTS" id="PR00792">
    <property type="entry name" value="PEPSIN"/>
</dbReference>
<feature type="domain" description="Peptidase A1" evidence="8">
    <location>
        <begin position="221"/>
        <end position="530"/>
    </location>
</feature>
<dbReference type="AlphaFoldDB" id="A0AAV5GPJ0"/>
<keyword evidence="6" id="KW-1015">Disulfide bond</keyword>
<dbReference type="PROSITE" id="PS51767">
    <property type="entry name" value="PEPTIDASE_A1"/>
    <property type="match status" value="1"/>
</dbReference>
<protein>
    <recommendedName>
        <fullName evidence="8">Peptidase A1 domain-containing protein</fullName>
    </recommendedName>
</protein>
<dbReference type="Gene3D" id="2.40.70.10">
    <property type="entry name" value="Acid Proteases"/>
    <property type="match status" value="2"/>
</dbReference>
<dbReference type="CDD" id="cd05471">
    <property type="entry name" value="pepsin_like"/>
    <property type="match status" value="1"/>
</dbReference>
<proteinExistence type="inferred from homology"/>
<keyword evidence="4" id="KW-0378">Hydrolase</keyword>
<feature type="active site" evidence="5">
    <location>
        <position position="239"/>
    </location>
</feature>
<dbReference type="EMBL" id="BQKY01000008">
    <property type="protein sequence ID" value="GJN91412.1"/>
    <property type="molecule type" value="Genomic_DNA"/>
</dbReference>
<reference evidence="9 10" key="1">
    <citation type="submission" date="2021-12" db="EMBL/GenBank/DDBJ databases">
        <title>High titer production of polyol ester of fatty acids by Rhodotorula paludigena BS15 towards product separation-free biomass refinery.</title>
        <authorList>
            <person name="Mano J."/>
            <person name="Ono H."/>
            <person name="Tanaka T."/>
            <person name="Naito K."/>
            <person name="Sushida H."/>
            <person name="Ike M."/>
            <person name="Tokuyasu K."/>
            <person name="Kitaoka M."/>
        </authorList>
    </citation>
    <scope>NUCLEOTIDE SEQUENCE [LARGE SCALE GENOMIC DNA]</scope>
    <source>
        <strain evidence="9 10">BS15</strain>
    </source>
</reference>
<keyword evidence="2" id="KW-0645">Protease</keyword>
<dbReference type="InterPro" id="IPR033121">
    <property type="entry name" value="PEPTIDASE_A1"/>
</dbReference>
<gene>
    <name evidence="9" type="ORF">Rhopal_004433-T1</name>
</gene>
<evidence type="ECO:0000256" key="4">
    <source>
        <dbReference type="ARBA" id="ARBA00022801"/>
    </source>
</evidence>
<comment type="caution">
    <text evidence="9">The sequence shown here is derived from an EMBL/GenBank/DDBJ whole genome shotgun (WGS) entry which is preliminary data.</text>
</comment>
<feature type="active site" evidence="5">
    <location>
        <position position="420"/>
    </location>
</feature>
<evidence type="ECO:0000259" key="8">
    <source>
        <dbReference type="PROSITE" id="PS51767"/>
    </source>
</evidence>
<evidence type="ECO:0000313" key="10">
    <source>
        <dbReference type="Proteomes" id="UP001342314"/>
    </source>
</evidence>
<name>A0AAV5GPJ0_9BASI</name>
<feature type="signal peptide" evidence="7">
    <location>
        <begin position="1"/>
        <end position="22"/>
    </location>
</feature>
<accession>A0AAV5GPJ0</accession>
<dbReference type="GO" id="GO:0004190">
    <property type="term" value="F:aspartic-type endopeptidase activity"/>
    <property type="evidence" value="ECO:0007669"/>
    <property type="project" value="UniProtKB-KW"/>
</dbReference>
<dbReference type="FunFam" id="2.40.70.10:FF:000115">
    <property type="entry name" value="Lysosomal aspartic protease"/>
    <property type="match status" value="1"/>
</dbReference>
<evidence type="ECO:0000313" key="9">
    <source>
        <dbReference type="EMBL" id="GJN91412.1"/>
    </source>
</evidence>
<dbReference type="PANTHER" id="PTHR47966:SF51">
    <property type="entry name" value="BETA-SITE APP-CLEAVING ENZYME, ISOFORM A-RELATED"/>
    <property type="match status" value="1"/>
</dbReference>
<dbReference type="InterPro" id="IPR001461">
    <property type="entry name" value="Aspartic_peptidase_A1"/>
</dbReference>
<dbReference type="InterPro" id="IPR034164">
    <property type="entry name" value="Pepsin-like_dom"/>
</dbReference>
<dbReference type="InterPro" id="IPR021109">
    <property type="entry name" value="Peptidase_aspartic_dom_sf"/>
</dbReference>
<evidence type="ECO:0000256" key="7">
    <source>
        <dbReference type="SAM" id="SignalP"/>
    </source>
</evidence>
<comment type="similarity">
    <text evidence="1">Belongs to the peptidase A1 family.</text>
</comment>
<dbReference type="Proteomes" id="UP001342314">
    <property type="component" value="Unassembled WGS sequence"/>
</dbReference>